<dbReference type="SMART" id="SM00421">
    <property type="entry name" value="HTH_LUXR"/>
    <property type="match status" value="1"/>
</dbReference>
<organism evidence="5 6">
    <name type="scientific">Pseudonocardia ailaonensis</name>
    <dbReference type="NCBI Taxonomy" id="367279"/>
    <lineage>
        <taxon>Bacteria</taxon>
        <taxon>Bacillati</taxon>
        <taxon>Actinomycetota</taxon>
        <taxon>Actinomycetes</taxon>
        <taxon>Pseudonocardiales</taxon>
        <taxon>Pseudonocardiaceae</taxon>
        <taxon>Pseudonocardia</taxon>
    </lineage>
</organism>
<evidence type="ECO:0000256" key="1">
    <source>
        <dbReference type="ARBA" id="ARBA00022741"/>
    </source>
</evidence>
<evidence type="ECO:0000256" key="2">
    <source>
        <dbReference type="ARBA" id="ARBA00022840"/>
    </source>
</evidence>
<dbReference type="EMBL" id="BAAAQK010000022">
    <property type="protein sequence ID" value="GAA1866795.1"/>
    <property type="molecule type" value="Genomic_DNA"/>
</dbReference>
<name>A0ABN2NF98_9PSEU</name>
<dbReference type="CDD" id="cd06170">
    <property type="entry name" value="LuxR_C_like"/>
    <property type="match status" value="1"/>
</dbReference>
<dbReference type="InterPro" id="IPR036388">
    <property type="entry name" value="WH-like_DNA-bd_sf"/>
</dbReference>
<dbReference type="SUPFAM" id="SSF52540">
    <property type="entry name" value="P-loop containing nucleoside triphosphate hydrolases"/>
    <property type="match status" value="1"/>
</dbReference>
<reference evidence="5 6" key="1">
    <citation type="journal article" date="2019" name="Int. J. Syst. Evol. Microbiol.">
        <title>The Global Catalogue of Microorganisms (GCM) 10K type strain sequencing project: providing services to taxonomists for standard genome sequencing and annotation.</title>
        <authorList>
            <consortium name="The Broad Institute Genomics Platform"/>
            <consortium name="The Broad Institute Genome Sequencing Center for Infectious Disease"/>
            <person name="Wu L."/>
            <person name="Ma J."/>
        </authorList>
    </citation>
    <scope>NUCLEOTIDE SEQUENCE [LARGE SCALE GENOMIC DNA]</scope>
    <source>
        <strain evidence="5 6">JCM 16009</strain>
    </source>
</reference>
<proteinExistence type="predicted"/>
<feature type="region of interest" description="Disordered" evidence="3">
    <location>
        <begin position="923"/>
        <end position="945"/>
    </location>
</feature>
<evidence type="ECO:0000256" key="3">
    <source>
        <dbReference type="SAM" id="MobiDB-lite"/>
    </source>
</evidence>
<comment type="caution">
    <text evidence="5">The sequence shown here is derived from an EMBL/GenBank/DDBJ whole genome shotgun (WGS) entry which is preliminary data.</text>
</comment>
<dbReference type="InterPro" id="IPR027417">
    <property type="entry name" value="P-loop_NTPase"/>
</dbReference>
<dbReference type="PANTHER" id="PTHR16305:SF35">
    <property type="entry name" value="TRANSCRIPTIONAL ACTIVATOR DOMAIN"/>
    <property type="match status" value="1"/>
</dbReference>
<dbReference type="InterPro" id="IPR016032">
    <property type="entry name" value="Sig_transdc_resp-reg_C-effctor"/>
</dbReference>
<dbReference type="Gene3D" id="3.40.50.300">
    <property type="entry name" value="P-loop containing nucleotide triphosphate hydrolases"/>
    <property type="match status" value="1"/>
</dbReference>
<dbReference type="Pfam" id="PF13191">
    <property type="entry name" value="AAA_16"/>
    <property type="match status" value="1"/>
</dbReference>
<dbReference type="InterPro" id="IPR041664">
    <property type="entry name" value="AAA_16"/>
</dbReference>
<dbReference type="PRINTS" id="PR00038">
    <property type="entry name" value="HTHLUXR"/>
</dbReference>
<dbReference type="Pfam" id="PF00196">
    <property type="entry name" value="GerE"/>
    <property type="match status" value="1"/>
</dbReference>
<accession>A0ABN2NF98</accession>
<dbReference type="SUPFAM" id="SSF46894">
    <property type="entry name" value="C-terminal effector domain of the bipartite response regulators"/>
    <property type="match status" value="1"/>
</dbReference>
<dbReference type="InterPro" id="IPR003593">
    <property type="entry name" value="AAA+_ATPase"/>
</dbReference>
<protein>
    <submittedName>
        <fullName evidence="5">LuxR family transcriptional regulator</fullName>
    </submittedName>
</protein>
<evidence type="ECO:0000259" key="4">
    <source>
        <dbReference type="PROSITE" id="PS50043"/>
    </source>
</evidence>
<feature type="domain" description="HTH luxR-type" evidence="4">
    <location>
        <begin position="863"/>
        <end position="928"/>
    </location>
</feature>
<keyword evidence="2" id="KW-0067">ATP-binding</keyword>
<gene>
    <name evidence="5" type="ORF">GCM10009836_54020</name>
</gene>
<dbReference type="Gene3D" id="1.10.10.10">
    <property type="entry name" value="Winged helix-like DNA-binding domain superfamily/Winged helix DNA-binding domain"/>
    <property type="match status" value="1"/>
</dbReference>
<dbReference type="Proteomes" id="UP001500449">
    <property type="component" value="Unassembled WGS sequence"/>
</dbReference>
<keyword evidence="6" id="KW-1185">Reference proteome</keyword>
<dbReference type="SMART" id="SM00382">
    <property type="entry name" value="AAA"/>
    <property type="match status" value="1"/>
</dbReference>
<evidence type="ECO:0000313" key="6">
    <source>
        <dbReference type="Proteomes" id="UP001500449"/>
    </source>
</evidence>
<sequence>MLHCVTLTPGRRLIGRDDELRILVERVEGAQLGGVAIGLVGEPGIGKSALLAEVAERVRASGFRVLSARGAQSEAHLPFAALHQLLHPLLARADRLPELQRDALLACFAMSASPVVNPFFTSLAVLELLADAAAESPVLVCLDDLHRMDQPSLDVVAFVARRIAGERIALLFTSAETAPFGVGPFADDRAVTWIEVPHLDGAAAAELLGTQDPQPAPGIRDRILRQADGNPLALVEFAAAVGSDGGEGSGSAEDLPMTARLERAFVARADELGAAARVIVDVAAVDDGDDIQDVLAAAGILRPAAGDLDAARPAVDLGLLTVVDRTYRITHPLVGTALRRAMDPATRRAAHAALADVLSAHPDGSAAHRAVWHRASAAPGPDEEIAAGLERAASDARDRGAVSAAMTWLHRAAALSPGPDDRAARLLGAAELGYELGRFAQVEEITAQVSGMALPDRERARLTWLRGVFHDGSSSEPAEIGHLVGLARRAVADADPDLAMQLLFGAARRVWWRDPGESVREEIVRAVHEVALPAGDPRLLAVLGLSESLTMAPTVVEQLGSWAPDAGGRPDLAGMLGIAAFCVGDFTRAVAFLSAAIQALRAQGSLGLLAEALAIRSWAEINLGILDASRSADEARRLADETGQAVWAATARVAVATIEAVGGGWDVQHPLLTEAEDTALRIPNASSSLLAGVQLARGVAALGAERPEPAYGELHRVFVRTDPAWQRVQQLWTVGYLAEAAVHTGRRAEAAAVLDSVEKIAGDSPPVGPLIALEYSRAVLADPATAEELFRAALDGAARPFPWHRARLQLAHGSWLRRQRRTVESRGPLRAARSTFDAVGAHPWADRADRELRATGERGWRPARNPREQLSPQETQIAELAAQGLSNREIGQRLFLSHRTVGSHLYRIFPKLGVTSRTQLAGTLDVQSSDASPPGGTPSLPRRGD</sequence>
<dbReference type="PANTHER" id="PTHR16305">
    <property type="entry name" value="TESTICULAR SOLUBLE ADENYLYL CYCLASE"/>
    <property type="match status" value="1"/>
</dbReference>
<dbReference type="PROSITE" id="PS50043">
    <property type="entry name" value="HTH_LUXR_2"/>
    <property type="match status" value="1"/>
</dbReference>
<keyword evidence="1" id="KW-0547">Nucleotide-binding</keyword>
<evidence type="ECO:0000313" key="5">
    <source>
        <dbReference type="EMBL" id="GAA1866795.1"/>
    </source>
</evidence>
<dbReference type="PROSITE" id="PS00622">
    <property type="entry name" value="HTH_LUXR_1"/>
    <property type="match status" value="1"/>
</dbReference>
<dbReference type="InterPro" id="IPR000792">
    <property type="entry name" value="Tscrpt_reg_LuxR_C"/>
</dbReference>